<reference evidence="3" key="1">
    <citation type="submission" date="2021-01" db="EMBL/GenBank/DDBJ databases">
        <authorList>
            <person name="Corre E."/>
            <person name="Pelletier E."/>
            <person name="Niang G."/>
            <person name="Scheremetjew M."/>
            <person name="Finn R."/>
            <person name="Kale V."/>
            <person name="Holt S."/>
            <person name="Cochrane G."/>
            <person name="Meng A."/>
            <person name="Brown T."/>
            <person name="Cohen L."/>
        </authorList>
    </citation>
    <scope>NUCLEOTIDE SEQUENCE</scope>
</reference>
<dbReference type="Gene3D" id="1.10.287.1490">
    <property type="match status" value="1"/>
</dbReference>
<gene>
    <name evidence="3" type="ORF">NSCI0253_LOCUS2355</name>
</gene>
<dbReference type="AlphaFoldDB" id="A0A7S0ZP23"/>
<accession>A0A7S0ZP23</accession>
<dbReference type="EMBL" id="HBFQ01003402">
    <property type="protein sequence ID" value="CAD8828009.1"/>
    <property type="molecule type" value="Transcribed_RNA"/>
</dbReference>
<feature type="coiled-coil region" evidence="1">
    <location>
        <begin position="357"/>
        <end position="416"/>
    </location>
</feature>
<feature type="compositionally biased region" description="Basic and acidic residues" evidence="2">
    <location>
        <begin position="131"/>
        <end position="142"/>
    </location>
</feature>
<protein>
    <submittedName>
        <fullName evidence="3">Uncharacterized protein</fullName>
    </submittedName>
</protein>
<name>A0A7S0ZP23_NOCSC</name>
<organism evidence="3">
    <name type="scientific">Noctiluca scintillans</name>
    <name type="common">Sea sparkle</name>
    <name type="synonym">Red tide dinoflagellate</name>
    <dbReference type="NCBI Taxonomy" id="2966"/>
    <lineage>
        <taxon>Eukaryota</taxon>
        <taxon>Sar</taxon>
        <taxon>Alveolata</taxon>
        <taxon>Dinophyceae</taxon>
        <taxon>Noctilucales</taxon>
        <taxon>Noctilucaceae</taxon>
        <taxon>Noctiluca</taxon>
    </lineage>
</organism>
<evidence type="ECO:0000256" key="2">
    <source>
        <dbReference type="SAM" id="MobiDB-lite"/>
    </source>
</evidence>
<evidence type="ECO:0000313" key="3">
    <source>
        <dbReference type="EMBL" id="CAD8828009.1"/>
    </source>
</evidence>
<feature type="region of interest" description="Disordered" evidence="2">
    <location>
        <begin position="131"/>
        <end position="153"/>
    </location>
</feature>
<evidence type="ECO:0000256" key="1">
    <source>
        <dbReference type="SAM" id="Coils"/>
    </source>
</evidence>
<keyword evidence="1" id="KW-0175">Coiled coil</keyword>
<feature type="compositionally biased region" description="Polar residues" evidence="2">
    <location>
        <begin position="14"/>
        <end position="24"/>
    </location>
</feature>
<proteinExistence type="predicted"/>
<sequence length="609" mass="68771">MRVPRDDPLATPRTPMSQTSKITNDTLVSPLEVLAAAATAKHAANELRKSSPRPPTPVNVLNRIRSHDSAGFMAGSVHQRGHSDPQFLTSIKQALDAQREHLHTELGKMQKESKLLNEANLNRYEERQRLLDGKHSKLDRQQAEQSGTLQGLSEELQGQIRRVDVMEERMRVWRQQVEEEVRSKLSDSLQHFQKSAADMRVARVALEDTQKKQDHRILRLEADTTEAEALLSLHQRVENVEVRVAELPAKVFRDMPRGEAGLTSSETVDAHSATLSVLQQHVEELLGKMQSTTQQQHEVEARLVHHEERVKALRSSVEAKDEWYRQLGSRLDRATTEPRAHTVSTELATHPDHMLQLEDLLRRVQNQEEAHAELHRALPAMSEAENDCLSAAAAVVMNQSARLDQLESRIDEQHAEMCSRRHDEELAPRLGQLVGGLENVTPIIMKQEDAIRQLMAQQKDHEAQAEALHESMREVTAKVASVPLGTAHSATEKQRLEDLRDEIHSVTENVRSEFKLHIGRATHDQSEKDAEETARQIDLLAHELRDGLQLLCDDIKVVRRDVDRNHHTVMSLVSQDKLENSMQSTWSGVSGPLPRSLATLDVSPVRSLV</sequence>
<feature type="region of interest" description="Disordered" evidence="2">
    <location>
        <begin position="1"/>
        <end position="24"/>
    </location>
</feature>
<feature type="coiled-coil region" evidence="1">
    <location>
        <begin position="444"/>
        <end position="509"/>
    </location>
</feature>